<gene>
    <name evidence="2" type="ORF">ID09_03155</name>
</gene>
<accession>A0A075SI57</accession>
<evidence type="ECO:0000313" key="3">
    <source>
        <dbReference type="Proteomes" id="UP000028185"/>
    </source>
</evidence>
<keyword evidence="1" id="KW-1133">Transmembrane helix</keyword>
<dbReference type="RefSeq" id="WP_024382202.1">
    <property type="nucleotide sequence ID" value="NZ_ALLE01000042.1"/>
</dbReference>
<keyword evidence="1" id="KW-0812">Transmembrane</keyword>
<name>A0A075SI57_STRSU</name>
<evidence type="ECO:0000313" key="2">
    <source>
        <dbReference type="EMBL" id="AIG43091.1"/>
    </source>
</evidence>
<dbReference type="EMBL" id="CP008921">
    <property type="protein sequence ID" value="AIG43091.1"/>
    <property type="molecule type" value="Genomic_DNA"/>
</dbReference>
<dbReference type="PATRIC" id="fig|1214179.4.peg.593"/>
<dbReference type="HOGENOM" id="CLU_048740_0_0_9"/>
<keyword evidence="1" id="KW-0472">Membrane</keyword>
<protein>
    <submittedName>
        <fullName evidence="2">Uncharacterized protein</fullName>
    </submittedName>
</protein>
<feature type="transmembrane region" description="Helical" evidence="1">
    <location>
        <begin position="137"/>
        <end position="157"/>
    </location>
</feature>
<sequence>MNQNKKSRYKYSHGEKEVLKVLKYQQQELVGLEKQRQEDTKRLDQRISTSEELLISLGYQLPNKVTTVETKTAQYIPKKELTVLSWEQLVEKANQQVQDEIIFEDILTADEIAENCEVLKDLNAEYKAIYSLDKFDILLGVGSGILASLVDILLIGMPAKTVNAGPLAKYVRKRFETVFSPGDLENWKFAKVPFDAQDNRNTNRIVNGLSPQYHRLYSLGHDPLLGFIIGVLDIMNGQMTTIDKFGKIVVQDMPNYQDRKEVNIFFAIAKLLVHFKSDITTSMGLPAPLMGLFNLLQFGEIGKEEETIAQIVQGMYQDGYDFIHFATMSIPVMLIEVLVRLGYACRRLSQGASLSDTVAFSTNRKKYPKLGTILFTAHSVSTAINLGKIIIAETPLAINYPQWLAFFKYSFQEVHYRLFLESEQKRKFFEENDNLQYDQIYANIDKFFEEVKEDYQLTI</sequence>
<proteinExistence type="predicted"/>
<evidence type="ECO:0000256" key="1">
    <source>
        <dbReference type="SAM" id="Phobius"/>
    </source>
</evidence>
<dbReference type="Proteomes" id="UP000028185">
    <property type="component" value="Chromosome"/>
</dbReference>
<reference evidence="2 3" key="1">
    <citation type="journal article" date="2014" name="Genome Announc.">
        <title>Whole-Genome Sequence of Streptococcus suis Serotype 4 Reference Strain 6407.</title>
        <authorList>
            <person name="Wang K."/>
            <person name="Chen J."/>
            <person name="Yao H."/>
            <person name="Lu C."/>
        </authorList>
    </citation>
    <scope>NUCLEOTIDE SEQUENCE [LARGE SCALE GENOMIC DNA]</scope>
    <source>
        <strain evidence="2">6407</strain>
    </source>
</reference>
<dbReference type="AlphaFoldDB" id="A0A075SI57"/>
<organism evidence="2 3">
    <name type="scientific">Streptococcus suis 6407</name>
    <dbReference type="NCBI Taxonomy" id="1214179"/>
    <lineage>
        <taxon>Bacteria</taxon>
        <taxon>Bacillati</taxon>
        <taxon>Bacillota</taxon>
        <taxon>Bacilli</taxon>
        <taxon>Lactobacillales</taxon>
        <taxon>Streptococcaceae</taxon>
        <taxon>Streptococcus</taxon>
    </lineage>
</organism>